<comment type="cofactor">
    <cofactor evidence="1">
        <name>Mg(2+)</name>
        <dbReference type="ChEBI" id="CHEBI:18420"/>
    </cofactor>
</comment>
<keyword evidence="2" id="KW-1277">Toxin-antitoxin system</keyword>
<dbReference type="InterPro" id="IPR002716">
    <property type="entry name" value="PIN_dom"/>
</dbReference>
<evidence type="ECO:0000256" key="3">
    <source>
        <dbReference type="ARBA" id="ARBA00022722"/>
    </source>
</evidence>
<reference evidence="9 10" key="1">
    <citation type="journal article" date="2023" name="Microbiol. Resour. Announc.">
        <title>Complete Genome Sequence of Imperialibacter roseus strain P4T.</title>
        <authorList>
            <person name="Tizabi D.R."/>
            <person name="Bachvaroff T."/>
            <person name="Hill R.T."/>
        </authorList>
    </citation>
    <scope>NUCLEOTIDE SEQUENCE [LARGE SCALE GENOMIC DNA]</scope>
    <source>
        <strain evidence="9 10">P4T</strain>
    </source>
</reference>
<accession>A0ABZ0ISX6</accession>
<dbReference type="SUPFAM" id="SSF88723">
    <property type="entry name" value="PIN domain-like"/>
    <property type="match status" value="1"/>
</dbReference>
<dbReference type="Proteomes" id="UP001302349">
    <property type="component" value="Chromosome"/>
</dbReference>
<evidence type="ECO:0000256" key="5">
    <source>
        <dbReference type="ARBA" id="ARBA00022801"/>
    </source>
</evidence>
<evidence type="ECO:0000259" key="8">
    <source>
        <dbReference type="Pfam" id="PF01850"/>
    </source>
</evidence>
<evidence type="ECO:0000256" key="6">
    <source>
        <dbReference type="ARBA" id="ARBA00022842"/>
    </source>
</evidence>
<keyword evidence="5" id="KW-0378">Hydrolase</keyword>
<evidence type="ECO:0000256" key="2">
    <source>
        <dbReference type="ARBA" id="ARBA00022649"/>
    </source>
</evidence>
<evidence type="ECO:0000313" key="10">
    <source>
        <dbReference type="Proteomes" id="UP001302349"/>
    </source>
</evidence>
<feature type="domain" description="PIN" evidence="8">
    <location>
        <begin position="7"/>
        <end position="114"/>
    </location>
</feature>
<dbReference type="CDD" id="cd18741">
    <property type="entry name" value="PIN_VapC4-5_FitB-like"/>
    <property type="match status" value="1"/>
</dbReference>
<evidence type="ECO:0000256" key="7">
    <source>
        <dbReference type="ARBA" id="ARBA00038093"/>
    </source>
</evidence>
<sequence length="129" mass="14675">MEKEQLVLCDTNIIIEFYKENATILEALKQIGQENIVLSIVSSGELMYGALNKKELNKINQDLFHLKVLDIDKPTCEMFMKLMNKYSLSHNLTLGDGLIAATAIAHGLPLYTLNLKDFKYIEGVRLWIT</sequence>
<dbReference type="PANTHER" id="PTHR33653">
    <property type="entry name" value="RIBONUCLEASE VAPC2"/>
    <property type="match status" value="1"/>
</dbReference>
<keyword evidence="4" id="KW-0479">Metal-binding</keyword>
<protein>
    <submittedName>
        <fullName evidence="9">Type II toxin-antitoxin system VapC family toxin</fullName>
    </submittedName>
</protein>
<evidence type="ECO:0000256" key="1">
    <source>
        <dbReference type="ARBA" id="ARBA00001946"/>
    </source>
</evidence>
<dbReference type="Gene3D" id="3.40.50.1010">
    <property type="entry name" value="5'-nuclease"/>
    <property type="match status" value="1"/>
</dbReference>
<evidence type="ECO:0000256" key="4">
    <source>
        <dbReference type="ARBA" id="ARBA00022723"/>
    </source>
</evidence>
<dbReference type="PANTHER" id="PTHR33653:SF1">
    <property type="entry name" value="RIBONUCLEASE VAPC2"/>
    <property type="match status" value="1"/>
</dbReference>
<dbReference type="RefSeq" id="WP_317490735.1">
    <property type="nucleotide sequence ID" value="NZ_CP136051.1"/>
</dbReference>
<keyword evidence="10" id="KW-1185">Reference proteome</keyword>
<name>A0ABZ0ISX6_9BACT</name>
<gene>
    <name evidence="9" type="ORF">RT717_05510</name>
</gene>
<keyword evidence="3" id="KW-0540">Nuclease</keyword>
<comment type="similarity">
    <text evidence="7">Belongs to the PINc/VapC protein family.</text>
</comment>
<organism evidence="9 10">
    <name type="scientific">Imperialibacter roseus</name>
    <dbReference type="NCBI Taxonomy" id="1324217"/>
    <lineage>
        <taxon>Bacteria</taxon>
        <taxon>Pseudomonadati</taxon>
        <taxon>Bacteroidota</taxon>
        <taxon>Cytophagia</taxon>
        <taxon>Cytophagales</taxon>
        <taxon>Flammeovirgaceae</taxon>
        <taxon>Imperialibacter</taxon>
    </lineage>
</organism>
<keyword evidence="6" id="KW-0460">Magnesium</keyword>
<evidence type="ECO:0000313" key="9">
    <source>
        <dbReference type="EMBL" id="WOK08089.1"/>
    </source>
</evidence>
<dbReference type="EMBL" id="CP136051">
    <property type="protein sequence ID" value="WOK08089.1"/>
    <property type="molecule type" value="Genomic_DNA"/>
</dbReference>
<dbReference type="InterPro" id="IPR029060">
    <property type="entry name" value="PIN-like_dom_sf"/>
</dbReference>
<dbReference type="InterPro" id="IPR050556">
    <property type="entry name" value="Type_II_TA_system_RNase"/>
</dbReference>
<dbReference type="Pfam" id="PF01850">
    <property type="entry name" value="PIN"/>
    <property type="match status" value="1"/>
</dbReference>
<proteinExistence type="inferred from homology"/>